<dbReference type="GO" id="GO:0016020">
    <property type="term" value="C:membrane"/>
    <property type="evidence" value="ECO:0007669"/>
    <property type="project" value="UniProtKB-SubCell"/>
</dbReference>
<feature type="domain" description="EamA" evidence="7">
    <location>
        <begin position="7"/>
        <end position="144"/>
    </location>
</feature>
<dbReference type="InterPro" id="IPR037185">
    <property type="entry name" value="EmrE-like"/>
</dbReference>
<protein>
    <recommendedName>
        <fullName evidence="6">WAT1-related protein</fullName>
    </recommendedName>
</protein>
<dbReference type="AlphaFoldDB" id="A0A8B7BMI0"/>
<evidence type="ECO:0000256" key="2">
    <source>
        <dbReference type="ARBA" id="ARBA00007635"/>
    </source>
</evidence>
<feature type="transmembrane region" description="Helical" evidence="6">
    <location>
        <begin position="276"/>
        <end position="295"/>
    </location>
</feature>
<dbReference type="PANTHER" id="PTHR31218">
    <property type="entry name" value="WAT1-RELATED PROTEIN"/>
    <property type="match status" value="1"/>
</dbReference>
<feature type="transmembrane region" description="Helical" evidence="6">
    <location>
        <begin position="179"/>
        <end position="199"/>
    </location>
</feature>
<evidence type="ECO:0000313" key="9">
    <source>
        <dbReference type="RefSeq" id="XP_008781417.3"/>
    </source>
</evidence>
<reference evidence="8" key="1">
    <citation type="journal article" date="2019" name="Nat. Commun.">
        <title>Genome-wide association mapping of date palm fruit traits.</title>
        <authorList>
            <person name="Hazzouri K.M."/>
            <person name="Gros-Balthazard M."/>
            <person name="Flowers J.M."/>
            <person name="Copetti D."/>
            <person name="Lemansour A."/>
            <person name="Lebrun M."/>
            <person name="Masmoudi K."/>
            <person name="Ferrand S."/>
            <person name="Dhar M.I."/>
            <person name="Fresquez Z.A."/>
            <person name="Rosas U."/>
            <person name="Zhang J."/>
            <person name="Talag J."/>
            <person name="Lee S."/>
            <person name="Kudrna D."/>
            <person name="Powell R.F."/>
            <person name="Leitch I.J."/>
            <person name="Krueger R.R."/>
            <person name="Wing R.A."/>
            <person name="Amiri K.M.A."/>
            <person name="Purugganan M.D."/>
        </authorList>
    </citation>
    <scope>NUCLEOTIDE SEQUENCE [LARGE SCALE GENOMIC DNA]</scope>
    <source>
        <strain evidence="8">cv. Khalas</strain>
    </source>
</reference>
<evidence type="ECO:0000256" key="4">
    <source>
        <dbReference type="ARBA" id="ARBA00022989"/>
    </source>
</evidence>
<comment type="similarity">
    <text evidence="2 6">Belongs to the drug/metabolite transporter (DMT) superfamily. Plant drug/metabolite exporter (P-DME) (TC 2.A.7.4) family.</text>
</comment>
<dbReference type="InterPro" id="IPR030184">
    <property type="entry name" value="WAT1-related"/>
</dbReference>
<feature type="transmembrane region" description="Helical" evidence="6">
    <location>
        <begin position="301"/>
        <end position="319"/>
    </location>
</feature>
<proteinExistence type="inferred from homology"/>
<dbReference type="Pfam" id="PF00892">
    <property type="entry name" value="EamA"/>
    <property type="match status" value="2"/>
</dbReference>
<evidence type="ECO:0000256" key="5">
    <source>
        <dbReference type="ARBA" id="ARBA00023136"/>
    </source>
</evidence>
<dbReference type="GeneID" id="103701212"/>
<gene>
    <name evidence="9" type="primary">LOC103701212</name>
</gene>
<accession>A0A8B7BMI0</accession>
<evidence type="ECO:0000259" key="7">
    <source>
        <dbReference type="Pfam" id="PF00892"/>
    </source>
</evidence>
<comment type="subcellular location">
    <subcellularLocation>
        <location evidence="1 6">Membrane</location>
        <topology evidence="1 6">Multi-pass membrane protein</topology>
    </subcellularLocation>
</comment>
<feature type="transmembrane region" description="Helical" evidence="6">
    <location>
        <begin position="95"/>
        <end position="116"/>
    </location>
</feature>
<feature type="domain" description="EamA" evidence="7">
    <location>
        <begin position="181"/>
        <end position="319"/>
    </location>
</feature>
<dbReference type="GO" id="GO:0022857">
    <property type="term" value="F:transmembrane transporter activity"/>
    <property type="evidence" value="ECO:0007669"/>
    <property type="project" value="InterPro"/>
</dbReference>
<dbReference type="KEGG" id="pda:103701212"/>
<organism evidence="8 9">
    <name type="scientific">Phoenix dactylifera</name>
    <name type="common">Date palm</name>
    <dbReference type="NCBI Taxonomy" id="42345"/>
    <lineage>
        <taxon>Eukaryota</taxon>
        <taxon>Viridiplantae</taxon>
        <taxon>Streptophyta</taxon>
        <taxon>Embryophyta</taxon>
        <taxon>Tracheophyta</taxon>
        <taxon>Spermatophyta</taxon>
        <taxon>Magnoliopsida</taxon>
        <taxon>Liliopsida</taxon>
        <taxon>Arecaceae</taxon>
        <taxon>Coryphoideae</taxon>
        <taxon>Phoeniceae</taxon>
        <taxon>Phoenix</taxon>
    </lineage>
</organism>
<evidence type="ECO:0000256" key="6">
    <source>
        <dbReference type="RuleBase" id="RU363077"/>
    </source>
</evidence>
<feature type="transmembrane region" description="Helical" evidence="6">
    <location>
        <begin position="211"/>
        <end position="232"/>
    </location>
</feature>
<dbReference type="SUPFAM" id="SSF103481">
    <property type="entry name" value="Multidrug resistance efflux transporter EmrE"/>
    <property type="match status" value="1"/>
</dbReference>
<keyword evidence="3 6" id="KW-0812">Transmembrane</keyword>
<feature type="transmembrane region" description="Helical" evidence="6">
    <location>
        <begin position="34"/>
        <end position="56"/>
    </location>
</feature>
<dbReference type="OrthoDB" id="1718296at2759"/>
<dbReference type="Proteomes" id="UP000228380">
    <property type="component" value="Chromosome 14"/>
</dbReference>
<evidence type="ECO:0000256" key="3">
    <source>
        <dbReference type="ARBA" id="ARBA00022692"/>
    </source>
</evidence>
<dbReference type="InterPro" id="IPR000620">
    <property type="entry name" value="EamA_dom"/>
</dbReference>
<keyword evidence="4 6" id="KW-1133">Transmembrane helix</keyword>
<feature type="transmembrane region" description="Helical" evidence="6">
    <location>
        <begin position="63"/>
        <end position="83"/>
    </location>
</feature>
<keyword evidence="5 6" id="KW-0472">Membrane</keyword>
<reference evidence="9" key="2">
    <citation type="submission" date="2025-08" db="UniProtKB">
        <authorList>
            <consortium name="RefSeq"/>
        </authorList>
    </citation>
    <scope>IDENTIFICATION</scope>
    <source>
        <tissue evidence="9">Young leaves</tissue>
    </source>
</reference>
<dbReference type="RefSeq" id="XP_008781417.3">
    <property type="nucleotide sequence ID" value="XM_008783195.4"/>
</dbReference>
<feature type="transmembrane region" description="Helical" evidence="6">
    <location>
        <begin position="7"/>
        <end position="28"/>
    </location>
</feature>
<evidence type="ECO:0000313" key="8">
    <source>
        <dbReference type="Proteomes" id="UP000228380"/>
    </source>
</evidence>
<name>A0A8B7BMI0_PHODC</name>
<evidence type="ECO:0000256" key="1">
    <source>
        <dbReference type="ARBA" id="ARBA00004141"/>
    </source>
</evidence>
<keyword evidence="8" id="KW-1185">Reference proteome</keyword>
<feature type="transmembrane region" description="Helical" evidence="6">
    <location>
        <begin position="247"/>
        <end position="264"/>
    </location>
</feature>
<feature type="transmembrane region" description="Helical" evidence="6">
    <location>
        <begin position="128"/>
        <end position="148"/>
    </location>
</feature>
<sequence>MDDKKPYIAIIVIQAIYAGMTLLSKAAFNGGMNTAVFVCYRQAIGTAVLVPFALALTRSAPSLSFVILVKIFLLALLGTTFSLNVLSVAINYTSAAVASAATNTIPVMTFLLALVFRMETIKLKSISGIAKIFGVALCLAGVLVIAFYEGPSLKSLNHLQLSLLGTNAIDNDTNSKQKWVLGTFLMVVFTTSWSLWIVLQGLILQEYPSKLLFSALCNTFGTIQSFLVGLAFERDFAEWKLHLDEGLLAVAYNGIFVSGIAFYLQAWCIEKKGPVFMAMSQPLALVFTIVCSLFLPGQVIILGSVLGGVLMVGGLYSVLWGKSREMQPTEDMPSPVRPLLLYGSD</sequence>